<sequence length="76" mass="8441">MPRRFATLAAMAAEEVRVRSWCRKCGTVLELSPAEMMATRGPEFSLIGYEEPCRCVGCDGLVFFLANGHGRFEPLT</sequence>
<gene>
    <name evidence="1" type="ORF">NHG85_10315</name>
</gene>
<accession>A0A9X2JNX1</accession>
<dbReference type="Proteomes" id="UP001139477">
    <property type="component" value="Unassembled WGS sequence"/>
</dbReference>
<comment type="caution">
    <text evidence="1">The sequence shown here is derived from an EMBL/GenBank/DDBJ whole genome shotgun (WGS) entry which is preliminary data.</text>
</comment>
<evidence type="ECO:0000313" key="1">
    <source>
        <dbReference type="EMBL" id="MCP1168913.1"/>
    </source>
</evidence>
<dbReference type="EMBL" id="JAMYXC010000155">
    <property type="protein sequence ID" value="MCP1168913.1"/>
    <property type="molecule type" value="Genomic_DNA"/>
</dbReference>
<proteinExistence type="predicted"/>
<evidence type="ECO:0000313" key="2">
    <source>
        <dbReference type="Proteomes" id="UP001139477"/>
    </source>
</evidence>
<name>A0A9X2JNX1_9RHOB</name>
<keyword evidence="2" id="KW-1185">Reference proteome</keyword>
<dbReference type="AlphaFoldDB" id="A0A9X2JNX1"/>
<reference evidence="1" key="1">
    <citation type="submission" date="2022-06" db="EMBL/GenBank/DDBJ databases">
        <title>Limimaricola sediminis sp. nov., isolated from an intertidal sediment.</title>
        <authorList>
            <person name="Shao X."/>
        </authorList>
    </citation>
    <scope>NUCLEOTIDE SEQUENCE</scope>
    <source>
        <strain evidence="1">ASW11-118</strain>
    </source>
</reference>
<organism evidence="1 2">
    <name type="scientific">Limimaricola litoreus</name>
    <dbReference type="NCBI Taxonomy" id="2955316"/>
    <lineage>
        <taxon>Bacteria</taxon>
        <taxon>Pseudomonadati</taxon>
        <taxon>Pseudomonadota</taxon>
        <taxon>Alphaproteobacteria</taxon>
        <taxon>Rhodobacterales</taxon>
        <taxon>Paracoccaceae</taxon>
        <taxon>Limimaricola</taxon>
    </lineage>
</organism>
<protein>
    <submittedName>
        <fullName evidence="1">Uncharacterized protein</fullName>
    </submittedName>
</protein>